<evidence type="ECO:0000256" key="2">
    <source>
        <dbReference type="ARBA" id="ARBA00022475"/>
    </source>
</evidence>
<dbReference type="Pfam" id="PF01368">
    <property type="entry name" value="DHH"/>
    <property type="match status" value="1"/>
</dbReference>
<dbReference type="Pfam" id="PF21370">
    <property type="entry name" value="PAS_GdpP"/>
    <property type="match status" value="1"/>
</dbReference>
<dbReference type="Gene3D" id="3.30.450.20">
    <property type="entry name" value="PAS domain"/>
    <property type="match status" value="1"/>
</dbReference>
<dbReference type="SMART" id="SM00267">
    <property type="entry name" value="GGDEF"/>
    <property type="match status" value="1"/>
</dbReference>
<reference evidence="10" key="1">
    <citation type="journal article" date="2019" name="Int. J. Syst. Evol. Microbiol.">
        <title>The Global Catalogue of Microorganisms (GCM) 10K type strain sequencing project: providing services to taxonomists for standard genome sequencing and annotation.</title>
        <authorList>
            <consortium name="The Broad Institute Genomics Platform"/>
            <consortium name="The Broad Institute Genome Sequencing Center for Infectious Disease"/>
            <person name="Wu L."/>
            <person name="Ma J."/>
        </authorList>
    </citation>
    <scope>NUCLEOTIDE SEQUENCE [LARGE SCALE GENOMIC DNA]</scope>
    <source>
        <strain evidence="10">CCUG 67170</strain>
    </source>
</reference>
<evidence type="ECO:0000256" key="6">
    <source>
        <dbReference type="PIRNR" id="PIRNR026583"/>
    </source>
</evidence>
<evidence type="ECO:0000256" key="3">
    <source>
        <dbReference type="ARBA" id="ARBA00022692"/>
    </source>
</evidence>
<feature type="transmembrane region" description="Helical" evidence="7">
    <location>
        <begin position="35"/>
        <end position="52"/>
    </location>
</feature>
<accession>A0ABV8CV86</accession>
<dbReference type="Gene3D" id="3.90.1640.10">
    <property type="entry name" value="inorganic pyrophosphatase (n-terminal core)"/>
    <property type="match status" value="1"/>
</dbReference>
<sequence length="655" mass="73456">MKKIRLATIHLVMIGLIVFGILALLAGNFQIPRGFMIILFLAIAFMVGMLYLQKQIYELTELEELEELNDQTEESLKSLLSQMPVGVVKFDVLTTAIEWFNPYAELIFSTDKGDFDLQTVIDAIENRKTSTANSTLEIADKKYTTAIDLAAGVFYFFEGTSVVREAQELSDFSPVIGVISIDNYDDVTESLQDSEVSTINAFIANFISHFSEEKKIFYRRLDKDRFYFFTDYAVLSDLMKNKFEILDQFRQQAKEQELALTMSMGISFGDHNHHEIGQMAQKNLNMALVRGGDQVVVKENDDSKDFQYFGGGSATNIKRTRTRTRAMMTAISDKIKSVDSVFVVGHKNLDMDALGSAVGMQFFASKLIEETYAVYDEQQMSPDIARAISRLKDDGKTNLITIEEALEKVTDNALLILVDHSKTALTLSQELLGQFREVIVVDHHRRDEDFPKNSVLTYIESGASSASELVTELIQFQDLRPRLTRMQASILMAGIMLDTKNFSTRVTSRTFDVASYLRTLGSDSVEIQNIAATDFDEYRQINELILRGERINGNIIVAAATEDKTYTNVIASKAADTLLTMAGIEATFVITRNVTYDVAISARSKSTVNVQRIMEKLGGGGHFNLAACQLSELSISEAYDALVTHIQQEIKKEET</sequence>
<evidence type="ECO:0000256" key="7">
    <source>
        <dbReference type="SAM" id="Phobius"/>
    </source>
</evidence>
<comment type="function">
    <text evidence="6">Has phosphodiesterase (PDE) activity against cyclic-di-AMP (c-di-AMP).</text>
</comment>
<keyword evidence="3 7" id="KW-0812">Transmembrane</keyword>
<dbReference type="Gene3D" id="3.10.310.30">
    <property type="match status" value="1"/>
</dbReference>
<comment type="similarity">
    <text evidence="6">Belongs to the GdpP/PdeA phosphodiesterase family.</text>
</comment>
<keyword evidence="10" id="KW-1185">Reference proteome</keyword>
<keyword evidence="5 6" id="KW-0472">Membrane</keyword>
<feature type="domain" description="GGDEF" evidence="8">
    <location>
        <begin position="129"/>
        <end position="298"/>
    </location>
</feature>
<dbReference type="InterPro" id="IPR001667">
    <property type="entry name" value="DDH_dom"/>
</dbReference>
<dbReference type="PANTHER" id="PTHR47618">
    <property type="entry name" value="BIFUNCTIONAL OLIGORIBONUCLEASE AND PAP PHOSPHATASE NRNA"/>
    <property type="match status" value="1"/>
</dbReference>
<dbReference type="RefSeq" id="WP_380426077.1">
    <property type="nucleotide sequence ID" value="NZ_JBHRZV010000033.1"/>
</dbReference>
<comment type="caution">
    <text evidence="9">The sequence shown here is derived from an EMBL/GenBank/DDBJ whole genome shotgun (WGS) entry which is preliminary data.</text>
</comment>
<dbReference type="InterPro" id="IPR003156">
    <property type="entry name" value="DHHA1_dom"/>
</dbReference>
<evidence type="ECO:0000256" key="1">
    <source>
        <dbReference type="ARBA" id="ARBA00004651"/>
    </source>
</evidence>
<evidence type="ECO:0000256" key="4">
    <source>
        <dbReference type="ARBA" id="ARBA00022989"/>
    </source>
</evidence>
<dbReference type="InterPro" id="IPR049553">
    <property type="entry name" value="GdpP-like_PAS"/>
</dbReference>
<evidence type="ECO:0000313" key="9">
    <source>
        <dbReference type="EMBL" id="MFC3927962.1"/>
    </source>
</evidence>
<name>A0ABV8CV86_9STRE</name>
<organism evidence="9 10">
    <name type="scientific">Streptococcus caprae</name>
    <dbReference type="NCBI Taxonomy" id="1640501"/>
    <lineage>
        <taxon>Bacteria</taxon>
        <taxon>Bacillati</taxon>
        <taxon>Bacillota</taxon>
        <taxon>Bacilli</taxon>
        <taxon>Lactobacillales</taxon>
        <taxon>Streptococcaceae</taxon>
        <taxon>Streptococcus</taxon>
    </lineage>
</organism>
<dbReference type="InterPro" id="IPR051319">
    <property type="entry name" value="Oligoribo/pAp-PDE_c-di-AMP_PDE"/>
</dbReference>
<protein>
    <recommendedName>
        <fullName evidence="6">Cyclic-di-AMP phosphodiesterase</fullName>
        <ecNumber evidence="6">3.1.4.-</ecNumber>
    </recommendedName>
</protein>
<evidence type="ECO:0000256" key="5">
    <source>
        <dbReference type="ARBA" id="ARBA00023136"/>
    </source>
</evidence>
<dbReference type="Pfam" id="PF02272">
    <property type="entry name" value="DHHA1"/>
    <property type="match status" value="1"/>
</dbReference>
<keyword evidence="4 7" id="KW-1133">Transmembrane helix</keyword>
<keyword evidence="2 6" id="KW-1003">Cell membrane</keyword>
<dbReference type="InterPro" id="IPR000160">
    <property type="entry name" value="GGDEF_dom"/>
</dbReference>
<comment type="catalytic activity">
    <reaction evidence="6">
        <text>3',3'-c-di-AMP + H2O = 5'-O-phosphonoadenylyl-(3'-&gt;5')-adenosine + H(+)</text>
        <dbReference type="Rhea" id="RHEA:54420"/>
        <dbReference type="ChEBI" id="CHEBI:15377"/>
        <dbReference type="ChEBI" id="CHEBI:15378"/>
        <dbReference type="ChEBI" id="CHEBI:71500"/>
        <dbReference type="ChEBI" id="CHEBI:138171"/>
    </reaction>
</comment>
<comment type="subcellular location">
    <subcellularLocation>
        <location evidence="1">Cell membrane</location>
        <topology evidence="1">Multi-pass membrane protein</topology>
    </subcellularLocation>
</comment>
<dbReference type="Pfam" id="PF24898">
    <property type="entry name" value="GGDEF_GdpP"/>
    <property type="match status" value="1"/>
</dbReference>
<dbReference type="Proteomes" id="UP001595807">
    <property type="component" value="Unassembled WGS sequence"/>
</dbReference>
<dbReference type="EMBL" id="JBHRZV010000033">
    <property type="protein sequence ID" value="MFC3927962.1"/>
    <property type="molecule type" value="Genomic_DNA"/>
</dbReference>
<dbReference type="InterPro" id="IPR014528">
    <property type="entry name" value="GdpP/PdeA"/>
</dbReference>
<dbReference type="InterPro" id="IPR038763">
    <property type="entry name" value="DHH_sf"/>
</dbReference>
<keyword evidence="6" id="KW-0378">Hydrolase</keyword>
<evidence type="ECO:0000259" key="8">
    <source>
        <dbReference type="SMART" id="SM00267"/>
    </source>
</evidence>
<feature type="transmembrane region" description="Helical" evidence="7">
    <location>
        <begin position="7"/>
        <end position="29"/>
    </location>
</feature>
<dbReference type="EC" id="3.1.4.-" evidence="6"/>
<proteinExistence type="inferred from homology"/>
<dbReference type="PIRSF" id="PIRSF026583">
    <property type="entry name" value="YybT"/>
    <property type="match status" value="1"/>
</dbReference>
<dbReference type="PANTHER" id="PTHR47618:SF2">
    <property type="entry name" value="CYCLIC-DI-AMP PHOSPHODIESTERASE GDPP"/>
    <property type="match status" value="1"/>
</dbReference>
<evidence type="ECO:0000313" key="10">
    <source>
        <dbReference type="Proteomes" id="UP001595807"/>
    </source>
</evidence>
<dbReference type="SUPFAM" id="SSF64182">
    <property type="entry name" value="DHH phosphoesterases"/>
    <property type="match status" value="1"/>
</dbReference>
<gene>
    <name evidence="9" type="ORF">ACFORF_04995</name>
</gene>